<protein>
    <recommendedName>
        <fullName evidence="9">3-phosphoglycerate dehydrogenase</fullName>
    </recommendedName>
</protein>
<gene>
    <name evidence="7" type="ORF">ANBU17_10930</name>
</gene>
<organism evidence="7 8">
    <name type="scientific">Anaerostipes butyraticus</name>
    <dbReference type="NCBI Taxonomy" id="645466"/>
    <lineage>
        <taxon>Bacteria</taxon>
        <taxon>Bacillati</taxon>
        <taxon>Bacillota</taxon>
        <taxon>Clostridia</taxon>
        <taxon>Lachnospirales</taxon>
        <taxon>Lachnospiraceae</taxon>
        <taxon>Anaerostipes</taxon>
    </lineage>
</organism>
<dbReference type="GO" id="GO:0016616">
    <property type="term" value="F:oxidoreductase activity, acting on the CH-OH group of donors, NAD or NADP as acceptor"/>
    <property type="evidence" value="ECO:0007669"/>
    <property type="project" value="InterPro"/>
</dbReference>
<keyword evidence="3" id="KW-0520">NAD</keyword>
<dbReference type="InterPro" id="IPR006139">
    <property type="entry name" value="D-isomer_2_OHA_DH_cat_dom"/>
</dbReference>
<keyword evidence="2 4" id="KW-0560">Oxidoreductase</keyword>
<dbReference type="InterPro" id="IPR050857">
    <property type="entry name" value="D-2-hydroxyacid_DH"/>
</dbReference>
<name>A0A916Q8X5_9FIRM</name>
<comment type="caution">
    <text evidence="7">The sequence shown here is derived from an EMBL/GenBank/DDBJ whole genome shotgun (WGS) entry which is preliminary data.</text>
</comment>
<proteinExistence type="inferred from homology"/>
<reference evidence="7" key="1">
    <citation type="submission" date="2020-06" db="EMBL/GenBank/DDBJ databases">
        <title>Characterization of fructooligosaccharide metabolism and fructooligosaccharide-degrading enzymes in human commensal butyrate producers.</title>
        <authorList>
            <person name="Tanno H."/>
            <person name="Fujii T."/>
            <person name="Hirano K."/>
            <person name="Maeno S."/>
            <person name="Tonozuka T."/>
            <person name="Sakamoto M."/>
            <person name="Ohkuma M."/>
            <person name="Tochio T."/>
            <person name="Endo A."/>
        </authorList>
    </citation>
    <scope>NUCLEOTIDE SEQUENCE</scope>
    <source>
        <strain evidence="7">JCM 17466</strain>
    </source>
</reference>
<sequence>MKVLCMYDGLYKNYREQITYSREYAEKFTEEPVVIGEYTDPDPSVDFIKNIYRLEKFGPDPEPVVPAYEENLDTEVLAVSFSPVSGAMMDRFHNLRVIGISRTGTENVDIPAATKRGILVVNAAGRNANAVSDYAIGLMIAEARNIARQHALMKAGGLVKEFSNNAIMPDLYGKTVGLFGFGYIGKLMAEKLSGFHVKIIAVDPYVTEDEMKKYNVEKTDLDTLCKESDFISLHARQTKENENTFDKEQFEMMKPTAYFINTARASMVNYDAMIEALKERKIAGAATDVYPKMPLDKDDPIRKLDNITLSAHLAGSTTDAVINSWKYVFQRISNTIHHISSFGVLNPEVLEMDVYKKWAEERKELIKIIES</sequence>
<evidence type="ECO:0000256" key="3">
    <source>
        <dbReference type="ARBA" id="ARBA00023027"/>
    </source>
</evidence>
<feature type="domain" description="D-isomer specific 2-hydroxyacid dehydrogenase catalytic" evidence="5">
    <location>
        <begin position="74"/>
        <end position="337"/>
    </location>
</feature>
<evidence type="ECO:0000256" key="2">
    <source>
        <dbReference type="ARBA" id="ARBA00023002"/>
    </source>
</evidence>
<evidence type="ECO:0000313" key="8">
    <source>
        <dbReference type="Proteomes" id="UP000613208"/>
    </source>
</evidence>
<feature type="domain" description="D-isomer specific 2-hydroxyacid dehydrogenase NAD-binding" evidence="6">
    <location>
        <begin position="136"/>
        <end position="314"/>
    </location>
</feature>
<comment type="similarity">
    <text evidence="1 4">Belongs to the D-isomer specific 2-hydroxyacid dehydrogenase family.</text>
</comment>
<dbReference type="GO" id="GO:0051287">
    <property type="term" value="F:NAD binding"/>
    <property type="evidence" value="ECO:0007669"/>
    <property type="project" value="InterPro"/>
</dbReference>
<dbReference type="InterPro" id="IPR006140">
    <property type="entry name" value="D-isomer_DH_NAD-bd"/>
</dbReference>
<dbReference type="Pfam" id="PF02826">
    <property type="entry name" value="2-Hacid_dh_C"/>
    <property type="match status" value="1"/>
</dbReference>
<evidence type="ECO:0000256" key="4">
    <source>
        <dbReference type="RuleBase" id="RU003719"/>
    </source>
</evidence>
<dbReference type="CDD" id="cd12171">
    <property type="entry name" value="2-Hacid_dh_10"/>
    <property type="match status" value="1"/>
</dbReference>
<evidence type="ECO:0000259" key="5">
    <source>
        <dbReference type="Pfam" id="PF00389"/>
    </source>
</evidence>
<evidence type="ECO:0008006" key="9">
    <source>
        <dbReference type="Google" id="ProtNLM"/>
    </source>
</evidence>
<dbReference type="PANTHER" id="PTHR42789">
    <property type="entry name" value="D-ISOMER SPECIFIC 2-HYDROXYACID DEHYDROGENASE FAMILY PROTEIN (AFU_ORTHOLOGUE AFUA_6G10090)"/>
    <property type="match status" value="1"/>
</dbReference>
<evidence type="ECO:0000256" key="1">
    <source>
        <dbReference type="ARBA" id="ARBA00005854"/>
    </source>
</evidence>
<dbReference type="EMBL" id="BLYI01000027">
    <property type="protein sequence ID" value="GFO84746.1"/>
    <property type="molecule type" value="Genomic_DNA"/>
</dbReference>
<dbReference type="Pfam" id="PF00389">
    <property type="entry name" value="2-Hacid_dh"/>
    <property type="match status" value="1"/>
</dbReference>
<dbReference type="Proteomes" id="UP000613208">
    <property type="component" value="Unassembled WGS sequence"/>
</dbReference>
<dbReference type="PANTHER" id="PTHR42789:SF1">
    <property type="entry name" value="D-ISOMER SPECIFIC 2-HYDROXYACID DEHYDROGENASE FAMILY PROTEIN (AFU_ORTHOLOGUE AFUA_6G10090)"/>
    <property type="match status" value="1"/>
</dbReference>
<dbReference type="InterPro" id="IPR036291">
    <property type="entry name" value="NAD(P)-bd_dom_sf"/>
</dbReference>
<accession>A0A916Q8X5</accession>
<evidence type="ECO:0000259" key="6">
    <source>
        <dbReference type="Pfam" id="PF02826"/>
    </source>
</evidence>
<evidence type="ECO:0000313" key="7">
    <source>
        <dbReference type="EMBL" id="GFO84746.1"/>
    </source>
</evidence>
<dbReference type="Gene3D" id="3.40.50.720">
    <property type="entry name" value="NAD(P)-binding Rossmann-like Domain"/>
    <property type="match status" value="2"/>
</dbReference>
<dbReference type="RefSeq" id="WP_201310468.1">
    <property type="nucleotide sequence ID" value="NZ_BLYI01000027.1"/>
</dbReference>
<dbReference type="SUPFAM" id="SSF52283">
    <property type="entry name" value="Formate/glycerate dehydrogenase catalytic domain-like"/>
    <property type="match status" value="1"/>
</dbReference>
<keyword evidence="8" id="KW-1185">Reference proteome</keyword>
<dbReference type="AlphaFoldDB" id="A0A916Q8X5"/>
<dbReference type="SUPFAM" id="SSF51735">
    <property type="entry name" value="NAD(P)-binding Rossmann-fold domains"/>
    <property type="match status" value="1"/>
</dbReference>